<dbReference type="Proteomes" id="UP000585474">
    <property type="component" value="Unassembled WGS sequence"/>
</dbReference>
<comment type="caution">
    <text evidence="1">The sequence shown here is derived from an EMBL/GenBank/DDBJ whole genome shotgun (WGS) entry which is preliminary data.</text>
</comment>
<dbReference type="AlphaFoldDB" id="A0A7J0E406"/>
<sequence length="258" mass="30840">MEAFEEAKSYAIQSIRYLKKDREVIAVDEETDRDGVGWEDCEQDLQPSSSSVVFNSTNGNLEVGNTEAKSEAEQIEIRNQIDEKRREHFNYGARPRDRRKRRNFITATVLGRLNLWKMKVRRHVELFVIRRNWIGRLWNEIFNCLRRWWFPIRRMGIWKEAESEAEKLEIRNRIDEKCRKTLQLLRSAKRPEEEDGTLTVLRESFLPFTEEEEAEVSRAFSNLNRRKALVTHKNFNIEFAREFLQCLRLGKWLNDESG</sequence>
<protein>
    <submittedName>
        <fullName evidence="1">Cysteine proteinases superfamily protein</fullName>
    </submittedName>
</protein>
<name>A0A7J0E406_9ERIC</name>
<organism evidence="1 2">
    <name type="scientific">Actinidia rufa</name>
    <dbReference type="NCBI Taxonomy" id="165716"/>
    <lineage>
        <taxon>Eukaryota</taxon>
        <taxon>Viridiplantae</taxon>
        <taxon>Streptophyta</taxon>
        <taxon>Embryophyta</taxon>
        <taxon>Tracheophyta</taxon>
        <taxon>Spermatophyta</taxon>
        <taxon>Magnoliopsida</taxon>
        <taxon>eudicotyledons</taxon>
        <taxon>Gunneridae</taxon>
        <taxon>Pentapetalae</taxon>
        <taxon>asterids</taxon>
        <taxon>Ericales</taxon>
        <taxon>Actinidiaceae</taxon>
        <taxon>Actinidia</taxon>
    </lineage>
</organism>
<evidence type="ECO:0000313" key="2">
    <source>
        <dbReference type="Proteomes" id="UP000585474"/>
    </source>
</evidence>
<keyword evidence="2" id="KW-1185">Reference proteome</keyword>
<reference evidence="1 2" key="1">
    <citation type="submission" date="2019-07" db="EMBL/GenBank/DDBJ databases">
        <title>De Novo Assembly of kiwifruit Actinidia rufa.</title>
        <authorList>
            <person name="Sugita-Konishi S."/>
            <person name="Sato K."/>
            <person name="Mori E."/>
            <person name="Abe Y."/>
            <person name="Kisaki G."/>
            <person name="Hamano K."/>
            <person name="Suezawa K."/>
            <person name="Otani M."/>
            <person name="Fukuda T."/>
            <person name="Manabe T."/>
            <person name="Gomi K."/>
            <person name="Tabuchi M."/>
            <person name="Akimitsu K."/>
            <person name="Kataoka I."/>
        </authorList>
    </citation>
    <scope>NUCLEOTIDE SEQUENCE [LARGE SCALE GENOMIC DNA]</scope>
    <source>
        <strain evidence="2">cv. Fuchu</strain>
    </source>
</reference>
<evidence type="ECO:0000313" key="1">
    <source>
        <dbReference type="EMBL" id="GFY81150.1"/>
    </source>
</evidence>
<dbReference type="OrthoDB" id="1939479at2759"/>
<dbReference type="EMBL" id="BJWL01000001">
    <property type="protein sequence ID" value="GFY81150.1"/>
    <property type="molecule type" value="Genomic_DNA"/>
</dbReference>
<proteinExistence type="predicted"/>
<gene>
    <name evidence="1" type="ORF">Acr_01g0009590</name>
</gene>
<accession>A0A7J0E406</accession>